<evidence type="ECO:0000313" key="3">
    <source>
        <dbReference type="EMBL" id="CAB4550573.1"/>
    </source>
</evidence>
<sequence>MDDIRLFDTDGDFLVLEAKDGQKYRLLIDDTIRTSLRREPAQKLDDVSITPREIQEEIRNGVSITELMDKSGASFEFIEKFAAPVIAELSYVVSSALSVRLTIAGDRYSDSTQVEFGEIIGNRLISSGASGVSWSAIKIDTSMWHVIASYQIDGGKGLATWSFDPRRLTLSPENETAQTLSSQETLGTTLIPKLRPVDTPAEPMLSETAVIETIQPKLDREVLPFTSRVDSEAEEITDYSIPAAFKKQTEPTAKPKSASPSEPLSATADLLEALRRKRSERSDAPQGETELEPHPDTSNIRVIDFELTPADVSVDSNIEIDAIKVSELEIESEPEEVTSESSQSKPAAKKGRASMPSWDEIVFGTKAED</sequence>
<dbReference type="InterPro" id="IPR047682">
    <property type="entry name" value="SepH-like"/>
</dbReference>
<feature type="region of interest" description="Disordered" evidence="1">
    <location>
        <begin position="240"/>
        <end position="300"/>
    </location>
</feature>
<protein>
    <submittedName>
        <fullName evidence="3">Unannotated protein</fullName>
    </submittedName>
</protein>
<dbReference type="Pfam" id="PF11268">
    <property type="entry name" value="DUF3071"/>
    <property type="match status" value="1"/>
</dbReference>
<evidence type="ECO:0000259" key="2">
    <source>
        <dbReference type="Pfam" id="PF11268"/>
    </source>
</evidence>
<organism evidence="3">
    <name type="scientific">freshwater metagenome</name>
    <dbReference type="NCBI Taxonomy" id="449393"/>
    <lineage>
        <taxon>unclassified sequences</taxon>
        <taxon>metagenomes</taxon>
        <taxon>ecological metagenomes</taxon>
    </lineage>
</organism>
<dbReference type="AlphaFoldDB" id="A0A6J6CKE3"/>
<dbReference type="EMBL" id="CAEZSZ010000015">
    <property type="protein sequence ID" value="CAB4550573.1"/>
    <property type="molecule type" value="Genomic_DNA"/>
</dbReference>
<accession>A0A6J6CKE3</accession>
<name>A0A6J6CKE3_9ZZZZ</name>
<feature type="region of interest" description="Disordered" evidence="1">
    <location>
        <begin position="326"/>
        <end position="369"/>
    </location>
</feature>
<feature type="compositionally biased region" description="Acidic residues" evidence="1">
    <location>
        <begin position="328"/>
        <end position="338"/>
    </location>
</feature>
<evidence type="ECO:0000256" key="1">
    <source>
        <dbReference type="SAM" id="MobiDB-lite"/>
    </source>
</evidence>
<reference evidence="3" key="1">
    <citation type="submission" date="2020-05" db="EMBL/GenBank/DDBJ databases">
        <authorList>
            <person name="Chiriac C."/>
            <person name="Salcher M."/>
            <person name="Ghai R."/>
            <person name="Kavagutti S V."/>
        </authorList>
    </citation>
    <scope>NUCLEOTIDE SEQUENCE</scope>
</reference>
<proteinExistence type="predicted"/>
<dbReference type="NCBIfam" id="NF040712">
    <property type="entry name" value="SepH"/>
    <property type="match status" value="1"/>
</dbReference>
<feature type="domain" description="DUF3071" evidence="2">
    <location>
        <begin position="6"/>
        <end position="163"/>
    </location>
</feature>
<gene>
    <name evidence="3" type="ORF">UFOPK1561_00250</name>
</gene>
<dbReference type="InterPro" id="IPR021421">
    <property type="entry name" value="DUF3071"/>
</dbReference>